<keyword evidence="1" id="KW-0812">Transmembrane</keyword>
<gene>
    <name evidence="3" type="ORF">HNY73_010335</name>
</gene>
<feature type="chain" id="PRO_5035750979" evidence="2">
    <location>
        <begin position="21"/>
        <end position="126"/>
    </location>
</feature>
<dbReference type="Proteomes" id="UP000807504">
    <property type="component" value="Unassembled WGS sequence"/>
</dbReference>
<evidence type="ECO:0000313" key="3">
    <source>
        <dbReference type="EMBL" id="KAF8784687.1"/>
    </source>
</evidence>
<accession>A0A8T0F0R9</accession>
<proteinExistence type="predicted"/>
<organism evidence="3 4">
    <name type="scientific">Argiope bruennichi</name>
    <name type="common">Wasp spider</name>
    <name type="synonym">Aranea bruennichi</name>
    <dbReference type="NCBI Taxonomy" id="94029"/>
    <lineage>
        <taxon>Eukaryota</taxon>
        <taxon>Metazoa</taxon>
        <taxon>Ecdysozoa</taxon>
        <taxon>Arthropoda</taxon>
        <taxon>Chelicerata</taxon>
        <taxon>Arachnida</taxon>
        <taxon>Araneae</taxon>
        <taxon>Araneomorphae</taxon>
        <taxon>Entelegynae</taxon>
        <taxon>Araneoidea</taxon>
        <taxon>Araneidae</taxon>
        <taxon>Argiope</taxon>
    </lineage>
</organism>
<feature type="signal peptide" evidence="2">
    <location>
        <begin position="1"/>
        <end position="20"/>
    </location>
</feature>
<evidence type="ECO:0000256" key="2">
    <source>
        <dbReference type="SAM" id="SignalP"/>
    </source>
</evidence>
<evidence type="ECO:0000313" key="4">
    <source>
        <dbReference type="Proteomes" id="UP000807504"/>
    </source>
</evidence>
<name>A0A8T0F0R9_ARGBR</name>
<comment type="caution">
    <text evidence="3">The sequence shown here is derived from an EMBL/GenBank/DDBJ whole genome shotgun (WGS) entry which is preliminary data.</text>
</comment>
<keyword evidence="1" id="KW-1133">Transmembrane helix</keyword>
<reference evidence="3" key="1">
    <citation type="journal article" date="2020" name="bioRxiv">
        <title>Chromosome-level reference genome of the European wasp spider Argiope bruennichi: a resource for studies on range expansion and evolutionary adaptation.</title>
        <authorList>
            <person name="Sheffer M.M."/>
            <person name="Hoppe A."/>
            <person name="Krehenwinkel H."/>
            <person name="Uhl G."/>
            <person name="Kuss A.W."/>
            <person name="Jensen L."/>
            <person name="Jensen C."/>
            <person name="Gillespie R.G."/>
            <person name="Hoff K.J."/>
            <person name="Prost S."/>
        </authorList>
    </citation>
    <scope>NUCLEOTIDE SEQUENCE</scope>
</reference>
<reference evidence="3" key="2">
    <citation type="submission" date="2020-06" db="EMBL/GenBank/DDBJ databases">
        <authorList>
            <person name="Sheffer M."/>
        </authorList>
    </citation>
    <scope>NUCLEOTIDE SEQUENCE</scope>
</reference>
<keyword evidence="4" id="KW-1185">Reference proteome</keyword>
<dbReference type="AlphaFoldDB" id="A0A8T0F0R9"/>
<feature type="transmembrane region" description="Helical" evidence="1">
    <location>
        <begin position="73"/>
        <end position="93"/>
    </location>
</feature>
<protein>
    <submittedName>
        <fullName evidence="3">Uncharacterized protein</fullName>
    </submittedName>
</protein>
<keyword evidence="2" id="KW-0732">Signal</keyword>
<evidence type="ECO:0000256" key="1">
    <source>
        <dbReference type="SAM" id="Phobius"/>
    </source>
</evidence>
<sequence>MKSVLCVLLVLTVFIAVSEAGLCSWVCRKGHSAAVYGEVHRITVYILFGIHSEEGDFPLQTVTMQNSMKRSTVFSSLAAFQVFILLLLILLSVTLPTSEAKPGLCSDICNKMCTGDYCTSICTFYC</sequence>
<dbReference type="EMBL" id="JABXBU010000030">
    <property type="protein sequence ID" value="KAF8784687.1"/>
    <property type="molecule type" value="Genomic_DNA"/>
</dbReference>
<keyword evidence="1" id="KW-0472">Membrane</keyword>